<dbReference type="EMBL" id="AGBW02010203">
    <property type="protein sequence ID" value="OWR48960.1"/>
    <property type="molecule type" value="Genomic_DNA"/>
</dbReference>
<dbReference type="Proteomes" id="UP000007151">
    <property type="component" value="Unassembled WGS sequence"/>
</dbReference>
<proteinExistence type="predicted"/>
<dbReference type="AlphaFoldDB" id="A0A212F5F4"/>
<organism evidence="2 3">
    <name type="scientific">Danaus plexippus plexippus</name>
    <dbReference type="NCBI Taxonomy" id="278856"/>
    <lineage>
        <taxon>Eukaryota</taxon>
        <taxon>Metazoa</taxon>
        <taxon>Ecdysozoa</taxon>
        <taxon>Arthropoda</taxon>
        <taxon>Hexapoda</taxon>
        <taxon>Insecta</taxon>
        <taxon>Pterygota</taxon>
        <taxon>Neoptera</taxon>
        <taxon>Endopterygota</taxon>
        <taxon>Lepidoptera</taxon>
        <taxon>Glossata</taxon>
        <taxon>Ditrysia</taxon>
        <taxon>Papilionoidea</taxon>
        <taxon>Nymphalidae</taxon>
        <taxon>Danainae</taxon>
        <taxon>Danaini</taxon>
        <taxon>Danaina</taxon>
        <taxon>Danaus</taxon>
        <taxon>Danaus</taxon>
    </lineage>
</organism>
<accession>A0A212F5F4</accession>
<comment type="caution">
    <text evidence="2">The sequence shown here is derived from an EMBL/GenBank/DDBJ whole genome shotgun (WGS) entry which is preliminary data.</text>
</comment>
<feature type="region of interest" description="Disordered" evidence="1">
    <location>
        <begin position="1"/>
        <end position="22"/>
    </location>
</feature>
<gene>
    <name evidence="2" type="ORF">KGM_215297</name>
</gene>
<sequence length="105" mass="11931">MYQRASGVVMKIRPRPEHQQESLRDMIRCEEERRPDGVSQGVPASTFIIVLITDECSILHLHYSVCSALVRKPNSRPGALRGSGRVLSSETDTVFKKRHLLFRPT</sequence>
<evidence type="ECO:0000313" key="3">
    <source>
        <dbReference type="Proteomes" id="UP000007151"/>
    </source>
</evidence>
<evidence type="ECO:0000256" key="1">
    <source>
        <dbReference type="SAM" id="MobiDB-lite"/>
    </source>
</evidence>
<name>A0A212F5F4_DANPL</name>
<reference evidence="2 3" key="1">
    <citation type="journal article" date="2011" name="Cell">
        <title>The monarch butterfly genome yields insights into long-distance migration.</title>
        <authorList>
            <person name="Zhan S."/>
            <person name="Merlin C."/>
            <person name="Boore J.L."/>
            <person name="Reppert S.M."/>
        </authorList>
    </citation>
    <scope>NUCLEOTIDE SEQUENCE [LARGE SCALE GENOMIC DNA]</scope>
    <source>
        <strain evidence="2">F-2</strain>
    </source>
</reference>
<dbReference type="InParanoid" id="A0A212F5F4"/>
<evidence type="ECO:0000313" key="2">
    <source>
        <dbReference type="EMBL" id="OWR48960.1"/>
    </source>
</evidence>
<protein>
    <submittedName>
        <fullName evidence="2">Uncharacterized protein</fullName>
    </submittedName>
</protein>
<dbReference type="KEGG" id="dpl:KGM_215297"/>
<keyword evidence="3" id="KW-1185">Reference proteome</keyword>